<name>G0UU93_TRYCI</name>
<dbReference type="VEuPathDB" id="TriTrypDB:TcIL3000_9_3540"/>
<protein>
    <submittedName>
        <fullName evidence="4">Uncharacterized protein TCIL3000_9_3540</fullName>
    </submittedName>
</protein>
<dbReference type="Pfam" id="PF13015">
    <property type="entry name" value="PRKCSH_1"/>
    <property type="match status" value="1"/>
</dbReference>
<accession>G0UU93</accession>
<feature type="chain" id="PRO_5003410421" evidence="1">
    <location>
        <begin position="29"/>
        <end position="231"/>
    </location>
</feature>
<dbReference type="EMBL" id="HE575322">
    <property type="protein sequence ID" value="CCC92957.1"/>
    <property type="molecule type" value="Genomic_DNA"/>
</dbReference>
<sequence length="231" mass="26055">MAEVSLADRTAMAMALSALCLVSEIATAAKECEWAQRLREYEVEVFAYKSPTGSGADSESHRGCVLWRSTYWTYEVCPGRWIREFHKMGDVIVDENFLGIQHQWNLVDEVGSRQLKYRDGVYTIPERLNASGVALYSGEKAYTCSRGNVLVSKMQVDVAYPNGTACGWGYRRSANLHFVCNENKKKPRVDMREIAMCTYDITVEASTVCDAIYGRSRAYKELSDSDMVFAL</sequence>
<dbReference type="InterPro" id="IPR036607">
    <property type="entry name" value="PRKCSH"/>
</dbReference>
<feature type="domain" description="Glucosidase 2 subunit beta-like" evidence="3">
    <location>
        <begin position="156"/>
        <end position="217"/>
    </location>
</feature>
<dbReference type="GO" id="GO:0005788">
    <property type="term" value="C:endoplasmic reticulum lumen"/>
    <property type="evidence" value="ECO:0007669"/>
    <property type="project" value="TreeGrafter"/>
</dbReference>
<dbReference type="PANTHER" id="PTHR15414:SF0">
    <property type="entry name" value="ENDOPLASMIC RETICULUM LECTIN 1"/>
    <property type="match status" value="1"/>
</dbReference>
<organism evidence="4">
    <name type="scientific">Trypanosoma congolense (strain IL3000)</name>
    <dbReference type="NCBI Taxonomy" id="1068625"/>
    <lineage>
        <taxon>Eukaryota</taxon>
        <taxon>Discoba</taxon>
        <taxon>Euglenozoa</taxon>
        <taxon>Kinetoplastea</taxon>
        <taxon>Metakinetoplastina</taxon>
        <taxon>Trypanosomatida</taxon>
        <taxon>Trypanosomatidae</taxon>
        <taxon>Trypanosoma</taxon>
        <taxon>Nannomonas</taxon>
    </lineage>
</organism>
<evidence type="ECO:0000259" key="3">
    <source>
        <dbReference type="Pfam" id="PF13015"/>
    </source>
</evidence>
<evidence type="ECO:0000313" key="4">
    <source>
        <dbReference type="EMBL" id="CCC92957.1"/>
    </source>
</evidence>
<dbReference type="AlphaFoldDB" id="G0UU93"/>
<dbReference type="Pfam" id="PF07915">
    <property type="entry name" value="PRKCSH"/>
    <property type="match status" value="1"/>
</dbReference>
<dbReference type="InterPro" id="IPR012913">
    <property type="entry name" value="OS9-like_dom"/>
</dbReference>
<keyword evidence="1" id="KW-0732">Signal</keyword>
<dbReference type="InterPro" id="IPR009011">
    <property type="entry name" value="Man6P_isomerase_rcpt-bd_dom_sf"/>
</dbReference>
<dbReference type="InterPro" id="IPR045149">
    <property type="entry name" value="OS-9-like"/>
</dbReference>
<reference evidence="4" key="1">
    <citation type="journal article" date="2012" name="Proc. Natl. Acad. Sci. U.S.A.">
        <title>Antigenic diversity is generated by distinct evolutionary mechanisms in African trypanosome species.</title>
        <authorList>
            <person name="Jackson A.P."/>
            <person name="Berry A."/>
            <person name="Aslett M."/>
            <person name="Allison H.C."/>
            <person name="Burton P."/>
            <person name="Vavrova-Anderson J."/>
            <person name="Brown R."/>
            <person name="Browne H."/>
            <person name="Corton N."/>
            <person name="Hauser H."/>
            <person name="Gamble J."/>
            <person name="Gilderthorp R."/>
            <person name="Marcello L."/>
            <person name="McQuillan J."/>
            <person name="Otto T.D."/>
            <person name="Quail M.A."/>
            <person name="Sanders M.J."/>
            <person name="van Tonder A."/>
            <person name="Ginger M.L."/>
            <person name="Field M.C."/>
            <person name="Barry J.D."/>
            <person name="Hertz-Fowler C."/>
            <person name="Berriman M."/>
        </authorList>
    </citation>
    <scope>NUCLEOTIDE SEQUENCE</scope>
    <source>
        <strain evidence="4">IL3000</strain>
    </source>
</reference>
<feature type="domain" description="Protein OS9-like" evidence="2">
    <location>
        <begin position="64"/>
        <end position="123"/>
    </location>
</feature>
<feature type="signal peptide" evidence="1">
    <location>
        <begin position="1"/>
        <end position="28"/>
    </location>
</feature>
<dbReference type="PANTHER" id="PTHR15414">
    <property type="entry name" value="OS-9-RELATED"/>
    <property type="match status" value="1"/>
</dbReference>
<dbReference type="GO" id="GO:0030970">
    <property type="term" value="P:retrograde protein transport, ER to cytosol"/>
    <property type="evidence" value="ECO:0007669"/>
    <property type="project" value="TreeGrafter"/>
</dbReference>
<evidence type="ECO:0000256" key="1">
    <source>
        <dbReference type="SAM" id="SignalP"/>
    </source>
</evidence>
<dbReference type="Gene3D" id="2.70.130.10">
    <property type="entry name" value="Mannose-6-phosphate receptor binding domain"/>
    <property type="match status" value="1"/>
</dbReference>
<dbReference type="GO" id="GO:0030968">
    <property type="term" value="P:endoplasmic reticulum unfolded protein response"/>
    <property type="evidence" value="ECO:0007669"/>
    <property type="project" value="InterPro"/>
</dbReference>
<dbReference type="SUPFAM" id="SSF50911">
    <property type="entry name" value="Mannose 6-phosphate receptor domain"/>
    <property type="match status" value="1"/>
</dbReference>
<proteinExistence type="predicted"/>
<evidence type="ECO:0000259" key="2">
    <source>
        <dbReference type="Pfam" id="PF07915"/>
    </source>
</evidence>
<gene>
    <name evidence="4" type="ORF">TCIL3000_9_3540</name>
</gene>